<comment type="caution">
    <text evidence="1">The sequence shown here is derived from an EMBL/GenBank/DDBJ whole genome shotgun (WGS) entry which is preliminary data.</text>
</comment>
<name>A0AAU9JAV5_9CILI</name>
<organism evidence="1 2">
    <name type="scientific">Blepharisma stoltei</name>
    <dbReference type="NCBI Taxonomy" id="1481888"/>
    <lineage>
        <taxon>Eukaryota</taxon>
        <taxon>Sar</taxon>
        <taxon>Alveolata</taxon>
        <taxon>Ciliophora</taxon>
        <taxon>Postciliodesmatophora</taxon>
        <taxon>Heterotrichea</taxon>
        <taxon>Heterotrichida</taxon>
        <taxon>Blepharismidae</taxon>
        <taxon>Blepharisma</taxon>
    </lineage>
</organism>
<evidence type="ECO:0000313" key="2">
    <source>
        <dbReference type="Proteomes" id="UP001162131"/>
    </source>
</evidence>
<protein>
    <submittedName>
        <fullName evidence="1">Uncharacterized protein</fullName>
    </submittedName>
</protein>
<dbReference type="EMBL" id="CAJZBQ010000033">
    <property type="protein sequence ID" value="CAG9323333.1"/>
    <property type="molecule type" value="Genomic_DNA"/>
</dbReference>
<accession>A0AAU9JAV5</accession>
<sequence length="202" mass="23806">MHANMQNRRQRLFIHRRRSLMPTNRNYSALKHPLSPQKIHFISRSKIILDLENENNSSPLFGAFPKRNSSPSFVHSFFSPSPLTDEQYPKPIPKESLKEKQIKNLLSRNKSFILKRQASDFKDKDFLNKIRGNSLTPRKMSSQFNDFPILNVSRNEKNKIESLSPKREENSQSDNQKYFNVKPAQLYNKPIKGFKRNLLKFM</sequence>
<dbReference type="AlphaFoldDB" id="A0AAU9JAV5"/>
<keyword evidence="2" id="KW-1185">Reference proteome</keyword>
<proteinExistence type="predicted"/>
<gene>
    <name evidence="1" type="ORF">BSTOLATCC_MIC33233</name>
</gene>
<evidence type="ECO:0000313" key="1">
    <source>
        <dbReference type="EMBL" id="CAG9323333.1"/>
    </source>
</evidence>
<dbReference type="Proteomes" id="UP001162131">
    <property type="component" value="Unassembled WGS sequence"/>
</dbReference>
<reference evidence="1" key="1">
    <citation type="submission" date="2021-09" db="EMBL/GenBank/DDBJ databases">
        <authorList>
            <consortium name="AG Swart"/>
            <person name="Singh M."/>
            <person name="Singh A."/>
            <person name="Seah K."/>
            <person name="Emmerich C."/>
        </authorList>
    </citation>
    <scope>NUCLEOTIDE SEQUENCE</scope>
    <source>
        <strain evidence="1">ATCC30299</strain>
    </source>
</reference>